<evidence type="ECO:0000256" key="10">
    <source>
        <dbReference type="ARBA" id="ARBA00023136"/>
    </source>
</evidence>
<dbReference type="PANTHER" id="PTHR11351">
    <property type="entry name" value="ACYL-COA DESATURASE"/>
    <property type="match status" value="1"/>
</dbReference>
<name>K6YZE7_9ALTE</name>
<feature type="transmembrane region" description="Helical" evidence="12">
    <location>
        <begin position="177"/>
        <end position="196"/>
    </location>
</feature>
<proteinExistence type="inferred from homology"/>
<keyword evidence="8" id="KW-0408">Iron</keyword>
<dbReference type="AlphaFoldDB" id="K6YZE7"/>
<dbReference type="InterPro" id="IPR015876">
    <property type="entry name" value="Acyl-CoA_DS"/>
</dbReference>
<keyword evidence="11" id="KW-0275">Fatty acid biosynthesis</keyword>
<dbReference type="eggNOG" id="COG1398">
    <property type="taxonomic scope" value="Bacteria"/>
</dbReference>
<organism evidence="14 15">
    <name type="scientific">Paraglaciecola mesophila KMM 241</name>
    <dbReference type="NCBI Taxonomy" id="1128912"/>
    <lineage>
        <taxon>Bacteria</taxon>
        <taxon>Pseudomonadati</taxon>
        <taxon>Pseudomonadota</taxon>
        <taxon>Gammaproteobacteria</taxon>
        <taxon>Alteromonadales</taxon>
        <taxon>Alteromonadaceae</taxon>
        <taxon>Paraglaciecola</taxon>
    </lineage>
</organism>
<keyword evidence="3" id="KW-0444">Lipid biosynthesis</keyword>
<evidence type="ECO:0000259" key="13">
    <source>
        <dbReference type="Pfam" id="PF00487"/>
    </source>
</evidence>
<protein>
    <submittedName>
        <fullName evidence="14">Stearoyl-CoA desaturase</fullName>
        <ecNumber evidence="14">1.14.19.1</ecNumber>
    </submittedName>
</protein>
<comment type="caution">
    <text evidence="14">The sequence shown here is derived from an EMBL/GenBank/DDBJ whole genome shotgun (WGS) entry which is preliminary data.</text>
</comment>
<evidence type="ECO:0000313" key="14">
    <source>
        <dbReference type="EMBL" id="GAC23542.1"/>
    </source>
</evidence>
<dbReference type="PRINTS" id="PR00075">
    <property type="entry name" value="FACDDSATRASE"/>
</dbReference>
<dbReference type="GO" id="GO:0016020">
    <property type="term" value="C:membrane"/>
    <property type="evidence" value="ECO:0007669"/>
    <property type="project" value="UniProtKB-SubCell"/>
</dbReference>
<comment type="similarity">
    <text evidence="2">Belongs to the fatty acid desaturase type 2 family.</text>
</comment>
<keyword evidence="4 12" id="KW-0812">Transmembrane</keyword>
<dbReference type="InterPro" id="IPR005804">
    <property type="entry name" value="FA_desaturase_dom"/>
</dbReference>
<evidence type="ECO:0000256" key="9">
    <source>
        <dbReference type="ARBA" id="ARBA00023098"/>
    </source>
</evidence>
<evidence type="ECO:0000256" key="8">
    <source>
        <dbReference type="ARBA" id="ARBA00023004"/>
    </source>
</evidence>
<evidence type="ECO:0000256" key="12">
    <source>
        <dbReference type="SAM" id="Phobius"/>
    </source>
</evidence>
<feature type="transmembrane region" description="Helical" evidence="12">
    <location>
        <begin position="202"/>
        <end position="222"/>
    </location>
</feature>
<dbReference type="GO" id="GO:0006633">
    <property type="term" value="P:fatty acid biosynthetic process"/>
    <property type="evidence" value="ECO:0007669"/>
    <property type="project" value="UniProtKB-KW"/>
</dbReference>
<feature type="transmembrane region" description="Helical" evidence="12">
    <location>
        <begin position="60"/>
        <end position="81"/>
    </location>
</feature>
<keyword evidence="5" id="KW-0276">Fatty acid metabolism</keyword>
<keyword evidence="6 12" id="KW-1133">Transmembrane helix</keyword>
<dbReference type="GO" id="GO:0004768">
    <property type="term" value="F:stearoyl-CoA 9-desaturase activity"/>
    <property type="evidence" value="ECO:0007669"/>
    <property type="project" value="UniProtKB-EC"/>
</dbReference>
<dbReference type="Proteomes" id="UP000006263">
    <property type="component" value="Unassembled WGS sequence"/>
</dbReference>
<sequence length="398" mass="47262">MLNARLLDRLAYKCKLNKVLLFVMEKPRLILTNVLVFVITGLVALFLVPYVALTQGFDGAEIAACIILIYFSGMSITAGYHRLWAHKAYEANTFVRVVLAIGGAMALQNSILHWVSDHRIHHRHVDDNDKDPYSAKRGFWYSHMGWMLREYQIHRYSDYSNCKDLQKDKVVVWQHKYYLPIMLISNFGIPMALGWLNGDVLGMVLLAGFFRLVVVHHVTFFINSLAHIWGRQPYTDKNTARDNDILAFFTFGEGYHNYHHIFEYDYRNGIKWWQFDPTKWLIRGLSFIGWTKNLRRCPEERIEKAKMAMQLQRAQQKLSVLPNAEEILHSLQQEYDAILHKMGEMYATKKRLMEIRKHKLKRNYEKLELDFKYRELKYNLELRKQKWLQLYQVKYQMA</sequence>
<dbReference type="Pfam" id="PF00487">
    <property type="entry name" value="FA_desaturase"/>
    <property type="match status" value="1"/>
</dbReference>
<gene>
    <name evidence="14" type="primary">desC</name>
    <name evidence="14" type="ORF">GMES_1243</name>
</gene>
<evidence type="ECO:0000256" key="1">
    <source>
        <dbReference type="ARBA" id="ARBA00004141"/>
    </source>
</evidence>
<reference evidence="14 15" key="1">
    <citation type="journal article" date="2017" name="Antonie Van Leeuwenhoek">
        <title>Rhizobium rhizosphaerae sp. nov., a novel species isolated from rice rhizosphere.</title>
        <authorList>
            <person name="Zhao J.J."/>
            <person name="Zhang J."/>
            <person name="Zhang R.J."/>
            <person name="Zhang C.W."/>
            <person name="Yin H.Q."/>
            <person name="Zhang X.X."/>
        </authorList>
    </citation>
    <scope>NUCLEOTIDE SEQUENCE [LARGE SCALE GENOMIC DNA]</scope>
    <source>
        <strain evidence="14 15">KMM 241</strain>
    </source>
</reference>
<keyword evidence="10 12" id="KW-0472">Membrane</keyword>
<keyword evidence="9" id="KW-0443">Lipid metabolism</keyword>
<evidence type="ECO:0000256" key="4">
    <source>
        <dbReference type="ARBA" id="ARBA00022692"/>
    </source>
</evidence>
<feature type="domain" description="Fatty acid desaturase" evidence="13">
    <location>
        <begin position="64"/>
        <end position="283"/>
    </location>
</feature>
<keyword evidence="7 14" id="KW-0560">Oxidoreductase</keyword>
<feature type="transmembrane region" description="Helical" evidence="12">
    <location>
        <begin position="30"/>
        <end position="53"/>
    </location>
</feature>
<evidence type="ECO:0000256" key="3">
    <source>
        <dbReference type="ARBA" id="ARBA00022516"/>
    </source>
</evidence>
<evidence type="ECO:0000256" key="11">
    <source>
        <dbReference type="ARBA" id="ARBA00023160"/>
    </source>
</evidence>
<comment type="subcellular location">
    <subcellularLocation>
        <location evidence="1">Membrane</location>
        <topology evidence="1">Multi-pass membrane protein</topology>
    </subcellularLocation>
</comment>
<evidence type="ECO:0000256" key="2">
    <source>
        <dbReference type="ARBA" id="ARBA00008749"/>
    </source>
</evidence>
<dbReference type="EC" id="1.14.19.1" evidence="14"/>
<dbReference type="EMBL" id="BAEP01000023">
    <property type="protein sequence ID" value="GAC23542.1"/>
    <property type="molecule type" value="Genomic_DNA"/>
</dbReference>
<accession>K6YZE7</accession>
<dbReference type="CDD" id="cd03505">
    <property type="entry name" value="Delta9-FADS-like"/>
    <property type="match status" value="1"/>
</dbReference>
<evidence type="ECO:0000256" key="7">
    <source>
        <dbReference type="ARBA" id="ARBA00023002"/>
    </source>
</evidence>
<dbReference type="PANTHER" id="PTHR11351:SF31">
    <property type="entry name" value="DESATURASE 1, ISOFORM A-RELATED"/>
    <property type="match status" value="1"/>
</dbReference>
<evidence type="ECO:0000256" key="5">
    <source>
        <dbReference type="ARBA" id="ARBA00022832"/>
    </source>
</evidence>
<evidence type="ECO:0000313" key="15">
    <source>
        <dbReference type="Proteomes" id="UP000006263"/>
    </source>
</evidence>
<evidence type="ECO:0000256" key="6">
    <source>
        <dbReference type="ARBA" id="ARBA00022989"/>
    </source>
</evidence>